<keyword evidence="1" id="KW-1133">Transmembrane helix</keyword>
<name>A0ABC9XVP2_GRUJA</name>
<feature type="domain" description="C19orf38 Ig" evidence="3">
    <location>
        <begin position="29"/>
        <end position="109"/>
    </location>
</feature>
<dbReference type="Pfam" id="PF17737">
    <property type="entry name" value="Ig_C19orf38"/>
    <property type="match status" value="1"/>
</dbReference>
<accession>A0ABC9XVP2</accession>
<keyword evidence="2" id="KW-0732">Signal</keyword>
<sequence length="233" mass="24642">MRLKLLLLALGAVVAPRLSPSPLGVLSQEDEGPPKITCFAPRRYAGSTFDLFAVGAGVPAQSVSAAQDQNKVDFTLDGATATSRCYRCRYRSYNGSAWQMSAFSTEIVVNASSDAACHPPTAAPTGRPLPTSMTLRQDRPWLLPVAVGAAVLVLLVLAVTAVAAWRVEAGRRRAKRQEASCWTETRYPTTELSYDNCAYAVGVNVQTADGSGAGSAPASPPAAPYFSTFRSLA</sequence>
<dbReference type="InterPro" id="IPR040438">
    <property type="entry name" value="HIDE1"/>
</dbReference>
<dbReference type="PANTHER" id="PTHR36859">
    <property type="entry name" value="PROTEIN HIDE1"/>
    <property type="match status" value="1"/>
</dbReference>
<dbReference type="Proteomes" id="UP001623348">
    <property type="component" value="Unassembled WGS sequence"/>
</dbReference>
<keyword evidence="1" id="KW-0812">Transmembrane</keyword>
<evidence type="ECO:0000256" key="2">
    <source>
        <dbReference type="SAM" id="SignalP"/>
    </source>
</evidence>
<feature type="chain" id="PRO_5044859372" evidence="2">
    <location>
        <begin position="21"/>
        <end position="233"/>
    </location>
</feature>
<dbReference type="PANTHER" id="PTHR36859:SF1">
    <property type="entry name" value="PROTEIN HIDE1"/>
    <property type="match status" value="1"/>
</dbReference>
<protein>
    <submittedName>
        <fullName evidence="4">Protein HIDE1</fullName>
    </submittedName>
</protein>
<feature type="transmembrane region" description="Helical" evidence="1">
    <location>
        <begin position="141"/>
        <end position="167"/>
    </location>
</feature>
<proteinExistence type="predicted"/>
<evidence type="ECO:0000259" key="3">
    <source>
        <dbReference type="Pfam" id="PF17737"/>
    </source>
</evidence>
<evidence type="ECO:0000313" key="4">
    <source>
        <dbReference type="EMBL" id="GAB0201820.1"/>
    </source>
</evidence>
<organism evidence="4 5">
    <name type="scientific">Grus japonensis</name>
    <name type="common">Japanese crane</name>
    <name type="synonym">Red-crowned crane</name>
    <dbReference type="NCBI Taxonomy" id="30415"/>
    <lineage>
        <taxon>Eukaryota</taxon>
        <taxon>Metazoa</taxon>
        <taxon>Chordata</taxon>
        <taxon>Craniata</taxon>
        <taxon>Vertebrata</taxon>
        <taxon>Euteleostomi</taxon>
        <taxon>Archelosauria</taxon>
        <taxon>Archosauria</taxon>
        <taxon>Dinosauria</taxon>
        <taxon>Saurischia</taxon>
        <taxon>Theropoda</taxon>
        <taxon>Coelurosauria</taxon>
        <taxon>Aves</taxon>
        <taxon>Neognathae</taxon>
        <taxon>Neoaves</taxon>
        <taxon>Gruiformes</taxon>
        <taxon>Gruidae</taxon>
        <taxon>Grus</taxon>
    </lineage>
</organism>
<dbReference type="InterPro" id="IPR041066">
    <property type="entry name" value="C19orf38_Ig"/>
</dbReference>
<evidence type="ECO:0000313" key="5">
    <source>
        <dbReference type="Proteomes" id="UP001623348"/>
    </source>
</evidence>
<reference evidence="4 5" key="1">
    <citation type="submission" date="2024-06" db="EMBL/GenBank/DDBJ databases">
        <title>The draft genome of Grus japonensis, version 3.</title>
        <authorList>
            <person name="Nabeshima K."/>
            <person name="Suzuki S."/>
            <person name="Onuma M."/>
        </authorList>
    </citation>
    <scope>NUCLEOTIDE SEQUENCE [LARGE SCALE GENOMIC DNA]</scope>
    <source>
        <strain evidence="4 5">451A</strain>
    </source>
</reference>
<dbReference type="AlphaFoldDB" id="A0ABC9XVP2"/>
<dbReference type="EMBL" id="BAAFJT010000033">
    <property type="protein sequence ID" value="GAB0201820.1"/>
    <property type="molecule type" value="Genomic_DNA"/>
</dbReference>
<gene>
    <name evidence="4" type="ORF">GRJ2_002647600</name>
</gene>
<comment type="caution">
    <text evidence="4">The sequence shown here is derived from an EMBL/GenBank/DDBJ whole genome shotgun (WGS) entry which is preliminary data.</text>
</comment>
<evidence type="ECO:0000256" key="1">
    <source>
        <dbReference type="SAM" id="Phobius"/>
    </source>
</evidence>
<keyword evidence="1" id="KW-0472">Membrane</keyword>
<feature type="signal peptide" evidence="2">
    <location>
        <begin position="1"/>
        <end position="20"/>
    </location>
</feature>
<keyword evidence="5" id="KW-1185">Reference proteome</keyword>